<dbReference type="Proteomes" id="UP001178507">
    <property type="component" value="Unassembled WGS sequence"/>
</dbReference>
<comment type="caution">
    <text evidence="2">The sequence shown here is derived from an EMBL/GenBank/DDBJ whole genome shotgun (WGS) entry which is preliminary data.</text>
</comment>
<feature type="compositionally biased region" description="Basic and acidic residues" evidence="1">
    <location>
        <begin position="63"/>
        <end position="74"/>
    </location>
</feature>
<accession>A0AA36HT01</accession>
<gene>
    <name evidence="2" type="ORF">EVOR1521_LOCUS3763</name>
</gene>
<keyword evidence="3" id="KW-1185">Reference proteome</keyword>
<feature type="region of interest" description="Disordered" evidence="1">
    <location>
        <begin position="63"/>
        <end position="97"/>
    </location>
</feature>
<evidence type="ECO:0000313" key="3">
    <source>
        <dbReference type="Proteomes" id="UP001178507"/>
    </source>
</evidence>
<dbReference type="EMBL" id="CAUJNA010000233">
    <property type="protein sequence ID" value="CAJ1374137.1"/>
    <property type="molecule type" value="Genomic_DNA"/>
</dbReference>
<protein>
    <submittedName>
        <fullName evidence="2">Uncharacterized protein</fullName>
    </submittedName>
</protein>
<dbReference type="AlphaFoldDB" id="A0AA36HT01"/>
<feature type="non-terminal residue" evidence="2">
    <location>
        <position position="97"/>
    </location>
</feature>
<proteinExistence type="predicted"/>
<sequence>PCPVLQRAGGAALRSAKARAEFHYGALRRLRLCAGHPGLCGGHLPPAVRLGGVRPHRPVLRRAEHAGIRPKDQQVQRGADAFLWQDGSQDLPDGSPA</sequence>
<name>A0AA36HT01_9DINO</name>
<evidence type="ECO:0000313" key="2">
    <source>
        <dbReference type="EMBL" id="CAJ1374137.1"/>
    </source>
</evidence>
<feature type="non-terminal residue" evidence="2">
    <location>
        <position position="1"/>
    </location>
</feature>
<reference evidence="2" key="1">
    <citation type="submission" date="2023-08" db="EMBL/GenBank/DDBJ databases">
        <authorList>
            <person name="Chen Y."/>
            <person name="Shah S."/>
            <person name="Dougan E. K."/>
            <person name="Thang M."/>
            <person name="Chan C."/>
        </authorList>
    </citation>
    <scope>NUCLEOTIDE SEQUENCE</scope>
</reference>
<organism evidence="2 3">
    <name type="scientific">Effrenium voratum</name>
    <dbReference type="NCBI Taxonomy" id="2562239"/>
    <lineage>
        <taxon>Eukaryota</taxon>
        <taxon>Sar</taxon>
        <taxon>Alveolata</taxon>
        <taxon>Dinophyceae</taxon>
        <taxon>Suessiales</taxon>
        <taxon>Symbiodiniaceae</taxon>
        <taxon>Effrenium</taxon>
    </lineage>
</organism>
<evidence type="ECO:0000256" key="1">
    <source>
        <dbReference type="SAM" id="MobiDB-lite"/>
    </source>
</evidence>